<evidence type="ECO:0000313" key="2">
    <source>
        <dbReference type="Proteomes" id="UP000593577"/>
    </source>
</evidence>
<dbReference type="EMBL" id="JABFAA010191455">
    <property type="protein sequence ID" value="MBA0701130.1"/>
    <property type="molecule type" value="Genomic_DNA"/>
</dbReference>
<name>A0A7J8YP75_GOSAI</name>
<comment type="caution">
    <text evidence="1">The sequence shown here is derived from an EMBL/GenBank/DDBJ whole genome shotgun (WGS) entry which is preliminary data.</text>
</comment>
<sequence>RHQHAPQPHSDDITSDYSPAQITALVNSFPLALSFPLICFHRLLLEIPSGFSFAGHLASSLAVGSLSLLSNVELSHRRRWPRLRPMCITTQSLVSFPFLPSPLTPEPPSADGST</sequence>
<proteinExistence type="predicted"/>
<keyword evidence="2" id="KW-1185">Reference proteome</keyword>
<feature type="non-terminal residue" evidence="1">
    <location>
        <position position="1"/>
    </location>
</feature>
<accession>A0A7J8YP75</accession>
<dbReference type="Proteomes" id="UP000593577">
    <property type="component" value="Unassembled WGS sequence"/>
</dbReference>
<reference evidence="1 2" key="1">
    <citation type="journal article" date="2019" name="Genome Biol. Evol.">
        <title>Insights into the evolution of the New World diploid cottons (Gossypium, subgenus Houzingenia) based on genome sequencing.</title>
        <authorList>
            <person name="Grover C.E."/>
            <person name="Arick M.A. 2nd"/>
            <person name="Thrash A."/>
            <person name="Conover J.L."/>
            <person name="Sanders W.S."/>
            <person name="Peterson D.G."/>
            <person name="Frelichowski J.E."/>
            <person name="Scheffler J.A."/>
            <person name="Scheffler B.E."/>
            <person name="Wendel J.F."/>
        </authorList>
    </citation>
    <scope>NUCLEOTIDE SEQUENCE [LARGE SCALE GENOMIC DNA]</scope>
    <source>
        <strain evidence="1">185</strain>
        <tissue evidence="1">Leaf</tissue>
    </source>
</reference>
<protein>
    <submittedName>
        <fullName evidence="1">Uncharacterized protein</fullName>
    </submittedName>
</protein>
<dbReference type="AlphaFoldDB" id="A0A7J8YP75"/>
<organism evidence="1 2">
    <name type="scientific">Gossypium aridum</name>
    <name type="common">American cotton</name>
    <name type="synonym">Erioxylum aridum</name>
    <dbReference type="NCBI Taxonomy" id="34290"/>
    <lineage>
        <taxon>Eukaryota</taxon>
        <taxon>Viridiplantae</taxon>
        <taxon>Streptophyta</taxon>
        <taxon>Embryophyta</taxon>
        <taxon>Tracheophyta</taxon>
        <taxon>Spermatophyta</taxon>
        <taxon>Magnoliopsida</taxon>
        <taxon>eudicotyledons</taxon>
        <taxon>Gunneridae</taxon>
        <taxon>Pentapetalae</taxon>
        <taxon>rosids</taxon>
        <taxon>malvids</taxon>
        <taxon>Malvales</taxon>
        <taxon>Malvaceae</taxon>
        <taxon>Malvoideae</taxon>
        <taxon>Gossypium</taxon>
    </lineage>
</organism>
<gene>
    <name evidence="1" type="ORF">Goari_027080</name>
</gene>
<evidence type="ECO:0000313" key="1">
    <source>
        <dbReference type="EMBL" id="MBA0701130.1"/>
    </source>
</evidence>